<dbReference type="Proteomes" id="UP000054342">
    <property type="component" value="Unassembled WGS sequence"/>
</dbReference>
<evidence type="ECO:0000256" key="4">
    <source>
        <dbReference type="SAM" id="Coils"/>
    </source>
</evidence>
<feature type="coiled-coil region" evidence="4">
    <location>
        <begin position="473"/>
        <end position="603"/>
    </location>
</feature>
<dbReference type="EMBL" id="KN847317">
    <property type="protein sequence ID" value="KIW60281.1"/>
    <property type="molecule type" value="Genomic_DNA"/>
</dbReference>
<keyword evidence="8" id="KW-1185">Reference proteome</keyword>
<dbReference type="AlphaFoldDB" id="A0A0D2C5T5"/>
<dbReference type="InterPro" id="IPR022091">
    <property type="entry name" value="TMF_TATA-bd"/>
</dbReference>
<keyword evidence="3 4" id="KW-0175">Coiled coil</keyword>
<reference evidence="7 8" key="1">
    <citation type="submission" date="2015-01" db="EMBL/GenBank/DDBJ databases">
        <title>The Genome Sequence of Exophiala xenobiotica CBS118157.</title>
        <authorList>
            <consortium name="The Broad Institute Genomics Platform"/>
            <person name="Cuomo C."/>
            <person name="de Hoog S."/>
            <person name="Gorbushina A."/>
            <person name="Stielow B."/>
            <person name="Teixiera M."/>
            <person name="Abouelleil A."/>
            <person name="Chapman S.B."/>
            <person name="Priest M."/>
            <person name="Young S.K."/>
            <person name="Wortman J."/>
            <person name="Nusbaum C."/>
            <person name="Birren B."/>
        </authorList>
    </citation>
    <scope>NUCLEOTIDE SEQUENCE [LARGE SCALE GENOMIC DNA]</scope>
    <source>
        <strain evidence="7 8">CBS 118157</strain>
    </source>
</reference>
<evidence type="ECO:0000256" key="5">
    <source>
        <dbReference type="SAM" id="MobiDB-lite"/>
    </source>
</evidence>
<feature type="coiled-coil region" evidence="4">
    <location>
        <begin position="215"/>
        <end position="242"/>
    </location>
</feature>
<accession>A0A0D2C5T5</accession>
<gene>
    <name evidence="7" type="ORF">PV05_00511</name>
</gene>
<feature type="compositionally biased region" description="Basic and acidic residues" evidence="5">
    <location>
        <begin position="390"/>
        <end position="399"/>
    </location>
</feature>
<protein>
    <recommendedName>
        <fullName evidence="6">TATA element modulatory factor 1 TATA binding domain-containing protein</fullName>
    </recommendedName>
</protein>
<proteinExistence type="predicted"/>
<dbReference type="InterPro" id="IPR052602">
    <property type="entry name" value="Growth_transcription_reg"/>
</dbReference>
<feature type="compositionally biased region" description="Polar residues" evidence="5">
    <location>
        <begin position="175"/>
        <end position="197"/>
    </location>
</feature>
<feature type="region of interest" description="Disordered" evidence="5">
    <location>
        <begin position="137"/>
        <end position="215"/>
    </location>
</feature>
<dbReference type="Pfam" id="PF12325">
    <property type="entry name" value="TMF_TATA_bd"/>
    <property type="match status" value="1"/>
</dbReference>
<evidence type="ECO:0000256" key="1">
    <source>
        <dbReference type="ARBA" id="ARBA00004555"/>
    </source>
</evidence>
<evidence type="ECO:0000256" key="3">
    <source>
        <dbReference type="ARBA" id="ARBA00023054"/>
    </source>
</evidence>
<organism evidence="7 8">
    <name type="scientific">Exophiala xenobiotica</name>
    <dbReference type="NCBI Taxonomy" id="348802"/>
    <lineage>
        <taxon>Eukaryota</taxon>
        <taxon>Fungi</taxon>
        <taxon>Dikarya</taxon>
        <taxon>Ascomycota</taxon>
        <taxon>Pezizomycotina</taxon>
        <taxon>Eurotiomycetes</taxon>
        <taxon>Chaetothyriomycetidae</taxon>
        <taxon>Chaetothyriales</taxon>
        <taxon>Herpotrichiellaceae</taxon>
        <taxon>Exophiala</taxon>
    </lineage>
</organism>
<evidence type="ECO:0000256" key="2">
    <source>
        <dbReference type="ARBA" id="ARBA00023034"/>
    </source>
</evidence>
<dbReference type="RefSeq" id="XP_013320865.1">
    <property type="nucleotide sequence ID" value="XM_013465411.1"/>
</dbReference>
<dbReference type="PANTHER" id="PTHR46515:SF1">
    <property type="entry name" value="TATA ELEMENT MODULATORY FACTOR"/>
    <property type="match status" value="1"/>
</dbReference>
<feature type="compositionally biased region" description="Low complexity" evidence="5">
    <location>
        <begin position="50"/>
        <end position="66"/>
    </location>
</feature>
<evidence type="ECO:0000313" key="8">
    <source>
        <dbReference type="Proteomes" id="UP000054342"/>
    </source>
</evidence>
<dbReference type="HOGENOM" id="CLU_013114_0_0_1"/>
<dbReference type="GeneID" id="25322419"/>
<evidence type="ECO:0000259" key="6">
    <source>
        <dbReference type="Pfam" id="PF12325"/>
    </source>
</evidence>
<dbReference type="STRING" id="348802.A0A0D2C5T5"/>
<dbReference type="InterPro" id="IPR022092">
    <property type="entry name" value="TMF_DNA-bd"/>
</dbReference>
<feature type="region of interest" description="Disordered" evidence="5">
    <location>
        <begin position="23"/>
        <end position="110"/>
    </location>
</feature>
<feature type="region of interest" description="Disordered" evidence="5">
    <location>
        <begin position="379"/>
        <end position="401"/>
    </location>
</feature>
<dbReference type="GO" id="GO:0005794">
    <property type="term" value="C:Golgi apparatus"/>
    <property type="evidence" value="ECO:0007669"/>
    <property type="project" value="UniProtKB-SubCell"/>
</dbReference>
<dbReference type="PANTHER" id="PTHR46515">
    <property type="entry name" value="TATA ELEMENT MODULATORY FACTOR TMF1"/>
    <property type="match status" value="1"/>
</dbReference>
<feature type="coiled-coil region" evidence="4">
    <location>
        <begin position="727"/>
        <end position="827"/>
    </location>
</feature>
<comment type="subcellular location">
    <subcellularLocation>
        <location evidence="1">Golgi apparatus</location>
    </subcellularLocation>
</comment>
<dbReference type="GO" id="GO:0005783">
    <property type="term" value="C:endoplasmic reticulum"/>
    <property type="evidence" value="ECO:0007669"/>
    <property type="project" value="TreeGrafter"/>
</dbReference>
<evidence type="ECO:0000313" key="7">
    <source>
        <dbReference type="EMBL" id="KIW60281.1"/>
    </source>
</evidence>
<dbReference type="Pfam" id="PF12329">
    <property type="entry name" value="TMF_DNA_bd"/>
    <property type="match status" value="1"/>
</dbReference>
<name>A0A0D2C5T5_9EURO</name>
<sequence length="831" mass="92478">MASKPTSRWNFLQQAVASVESRLDDILAEDSEPPKRSSTPAQAPRDSAPSKRNSSDLSRSNSNASNVNDRLQERLARAMAKKNASRTESPAPGLQPAADVTSNGSAPETDIEVKEDHVADARHTDTTADSRIQELEAEQARQCPKPAENEPTLATPDGIAQPNQQIPKIDISVQDDASSTRTSTDALMASQPLSARASQDLPRKSEESLVQTAGTTELREEISTYIEKIDALQSKLQYLSKEAARSAAQAAASAQPGSLEKKILEKDEKIALLMEEGQKLSKTEMKHLSTIKKMRAQITATYKEQEAAKLRADKAERFMKDMEDRAKKAEAASKRAEQCLAASTTGSSDLEAVRKERDALQTTLADMRSQISKANARAEAAESKAQADQLAKERKRNAELQDDLTSAKIEREISEEKLRREIKDLQAILEREKEQTKAMESEMLSEQASLESKLEYFRVRAEEASSADHGHVQAKLLRQIETLQSQYATASQNWQGIESTLLGRITNLEKERDEIAAREADLRKKFRDATLKLKSIEKELNSVQNEHVDVEKSLAVAEGEAQRLNRKATQLEADLANALQELEEQKMASERELQRKLEEEKAKWTATLQIQRTESPGTSIRKASNLGLDIGHLLSPVQYDRPTSRKSSMMQSFDWNTPPRHQSTASFKAMANGSIVETPSVVTSNDADDFFANVPPTPHSISHHSHRGVNDLISTSTVGAGPSVQLVERMSANVRRLESEKAATKDELARLATQRDEARQEVVSLMREVEEKRKIDDRLRALEKDHEGLSQRHRTTLELLGEKSEQVEELKADILDVKQMYRQLADTMGKS</sequence>
<keyword evidence="2" id="KW-0333">Golgi apparatus</keyword>
<dbReference type="OrthoDB" id="74178at2759"/>
<feature type="domain" description="TATA element modulatory factor 1 TATA binding" evidence="6">
    <location>
        <begin position="714"/>
        <end position="828"/>
    </location>
</feature>